<evidence type="ECO:0000256" key="4">
    <source>
        <dbReference type="ARBA" id="ARBA00004947"/>
    </source>
</evidence>
<dbReference type="InterPro" id="IPR047215">
    <property type="entry name" value="Galactose_mutarotase-like"/>
</dbReference>
<dbReference type="GO" id="GO:0004034">
    <property type="term" value="F:aldose 1-epimerase activity"/>
    <property type="evidence" value="ECO:0007669"/>
    <property type="project" value="UniProtKB-EC"/>
</dbReference>
<evidence type="ECO:0000256" key="5">
    <source>
        <dbReference type="ARBA" id="ARBA00006206"/>
    </source>
</evidence>
<comment type="catalytic activity">
    <reaction evidence="2">
        <text>alpha-D-galactose = beta-D-galactose</text>
        <dbReference type="Rhea" id="RHEA:28675"/>
        <dbReference type="ChEBI" id="CHEBI:27667"/>
        <dbReference type="ChEBI" id="CHEBI:28061"/>
        <dbReference type="EC" id="5.1.3.3"/>
    </reaction>
    <physiologicalReaction direction="right-to-left" evidence="2">
        <dbReference type="Rhea" id="RHEA:28677"/>
    </physiologicalReaction>
</comment>
<comment type="similarity">
    <text evidence="5">Belongs to the aldose epimerase family.</text>
</comment>
<dbReference type="EMBL" id="VSWD01000009">
    <property type="protein sequence ID" value="KAK3094171.1"/>
    <property type="molecule type" value="Genomic_DNA"/>
</dbReference>
<comment type="function">
    <text evidence="14">Mutarotase that catalyzes the interconversion of beta-D-galactose and alpha-D-galactose during galactose metabolism. Beta-D-galactose is metabolized in the liver into glucose 1-phosphate, the primary metabolic fuel, by the action of four enzymes that constitute the Leloir pathway: GALM, GALK1 (galactokinase), GALT (galactose-1-phosphate uridylyltransferase) and GALE (UDP-galactose-4'-epimerase). Involved in the maintenance of the equilibrium between the beta- and alpha-anomers of galactose, therefore ensuring a sufficient supply of the alpha-anomer for GALK1. Also active on D-glucose although shows a preference for galactose over glucose.</text>
</comment>
<dbReference type="Pfam" id="PF01263">
    <property type="entry name" value="Aldose_epim"/>
    <property type="match status" value="2"/>
</dbReference>
<evidence type="ECO:0000256" key="11">
    <source>
        <dbReference type="ARBA" id="ARBA00023235"/>
    </source>
</evidence>
<accession>A0AA88XXB6</accession>
<keyword evidence="15" id="KW-1133">Transmembrane helix</keyword>
<dbReference type="PANTHER" id="PTHR10091:SF0">
    <property type="entry name" value="GALACTOSE MUTAROTASE"/>
    <property type="match status" value="1"/>
</dbReference>
<evidence type="ECO:0000256" key="10">
    <source>
        <dbReference type="ARBA" id="ARBA00022553"/>
    </source>
</evidence>
<dbReference type="AlphaFoldDB" id="A0AA88XXB6"/>
<evidence type="ECO:0000256" key="2">
    <source>
        <dbReference type="ARBA" id="ARBA00001712"/>
    </source>
</evidence>
<dbReference type="EC" id="5.1.3.3" evidence="7"/>
<keyword evidence="12" id="KW-0119">Carbohydrate metabolism</keyword>
<feature type="transmembrane region" description="Helical" evidence="15">
    <location>
        <begin position="198"/>
        <end position="217"/>
    </location>
</feature>
<dbReference type="Gene3D" id="2.70.98.10">
    <property type="match status" value="2"/>
</dbReference>
<dbReference type="InterPro" id="IPR011013">
    <property type="entry name" value="Gal_mutarotase_sf_dom"/>
</dbReference>
<keyword evidence="15" id="KW-0472">Membrane</keyword>
<name>A0AA88XXB6_PINIB</name>
<comment type="pathway">
    <text evidence="4">Carbohydrate metabolism; galactose metabolism.</text>
</comment>
<protein>
    <recommendedName>
        <fullName evidence="8">Galactose mutarotase</fullName>
        <ecNumber evidence="7">5.1.3.3</ecNumber>
    </recommendedName>
    <alternativeName>
        <fullName evidence="13">Aldose 1-epimerase</fullName>
    </alternativeName>
</protein>
<dbReference type="InterPro" id="IPR014718">
    <property type="entry name" value="GH-type_carb-bd"/>
</dbReference>
<dbReference type="InterPro" id="IPR018052">
    <property type="entry name" value="Ald1_epimerase_CS"/>
</dbReference>
<dbReference type="InterPro" id="IPR008183">
    <property type="entry name" value="Aldose_1/G6P_1-epimerase"/>
</dbReference>
<dbReference type="SUPFAM" id="SSF74650">
    <property type="entry name" value="Galactose mutarotase-like"/>
    <property type="match status" value="2"/>
</dbReference>
<evidence type="ECO:0000313" key="16">
    <source>
        <dbReference type="EMBL" id="KAK3094171.1"/>
    </source>
</evidence>
<evidence type="ECO:0000256" key="1">
    <source>
        <dbReference type="ARBA" id="ARBA00001614"/>
    </source>
</evidence>
<comment type="subcellular location">
    <subcellularLocation>
        <location evidence="3">Cytoplasm</location>
    </subcellularLocation>
</comment>
<dbReference type="CDD" id="cd09019">
    <property type="entry name" value="galactose_mutarotase_like"/>
    <property type="match status" value="1"/>
</dbReference>
<dbReference type="GO" id="GO:0030246">
    <property type="term" value="F:carbohydrate binding"/>
    <property type="evidence" value="ECO:0007669"/>
    <property type="project" value="InterPro"/>
</dbReference>
<dbReference type="GO" id="GO:0006006">
    <property type="term" value="P:glucose metabolic process"/>
    <property type="evidence" value="ECO:0007669"/>
    <property type="project" value="TreeGrafter"/>
</dbReference>
<dbReference type="Proteomes" id="UP001186944">
    <property type="component" value="Unassembled WGS sequence"/>
</dbReference>
<dbReference type="PANTHER" id="PTHR10091">
    <property type="entry name" value="ALDOSE-1-EPIMERASE"/>
    <property type="match status" value="1"/>
</dbReference>
<comment type="caution">
    <text evidence="16">The sequence shown here is derived from an EMBL/GenBank/DDBJ whole genome shotgun (WGS) entry which is preliminary data.</text>
</comment>
<dbReference type="PROSITE" id="PS00545">
    <property type="entry name" value="ALDOSE_1_EPIMERASE"/>
    <property type="match status" value="2"/>
</dbReference>
<reference evidence="16" key="1">
    <citation type="submission" date="2019-08" db="EMBL/GenBank/DDBJ databases">
        <title>The improved chromosome-level genome for the pearl oyster Pinctada fucata martensii using PacBio sequencing and Hi-C.</title>
        <authorList>
            <person name="Zheng Z."/>
        </authorList>
    </citation>
    <scope>NUCLEOTIDE SEQUENCE</scope>
    <source>
        <strain evidence="16">ZZ-2019</strain>
        <tissue evidence="16">Adductor muscle</tissue>
    </source>
</reference>
<organism evidence="16 17">
    <name type="scientific">Pinctada imbricata</name>
    <name type="common">Atlantic pearl-oyster</name>
    <name type="synonym">Pinctada martensii</name>
    <dbReference type="NCBI Taxonomy" id="66713"/>
    <lineage>
        <taxon>Eukaryota</taxon>
        <taxon>Metazoa</taxon>
        <taxon>Spiralia</taxon>
        <taxon>Lophotrochozoa</taxon>
        <taxon>Mollusca</taxon>
        <taxon>Bivalvia</taxon>
        <taxon>Autobranchia</taxon>
        <taxon>Pteriomorphia</taxon>
        <taxon>Pterioida</taxon>
        <taxon>Pterioidea</taxon>
        <taxon>Pteriidae</taxon>
        <taxon>Pinctada</taxon>
    </lineage>
</organism>
<evidence type="ECO:0000256" key="15">
    <source>
        <dbReference type="SAM" id="Phobius"/>
    </source>
</evidence>
<evidence type="ECO:0000256" key="6">
    <source>
        <dbReference type="ARBA" id="ARBA00011245"/>
    </source>
</evidence>
<sequence>MEEGFPGELTVKVTYQLTDDNELKIDYSATTTKKTIINLTNHAYFNLGGHVSIKQQQQQQPRQPLSIAPILLQPRWSCVIQLVDGKAYDLREKKTLGDVIPSAPGGLGFDINYSFDKTGWRKYMARVEHPPSGRVLELYSTEPGLQFYTGYHLDYNNAKDGAKYEGYGGFSLEAQHYPDSPNKLNLYLFQFLIAIRNLLYLGLLIIALLCVVIYLGVKASRCPDDTTPPSSKMIEKAPYGQHDGQEIYKYTLKNKNNIEVSIINYGGIITNILVPDRQGKQADINLGFDDMNGYSVNGPYLGALIGRYANRVAGGQFSIDGQTYNLPINNGPNALHGGIKGFDKRVWQSSIEGGDILVLRYVSADGEEGYPGEVTVKVTYQLTDDNELKIEYTATTTKKTIINLTNHAYFNLGGHDSGTVFDHFVTLYADHYTPIDADSIPLGRIDPVSGTRFDLRNRQNLGQEIPQVPGDVGFDHNFCFGKTGWRKYMARVDHPPSGRFLEMYSTEPGVQFYTAHYLNETGKGGAKYGQYGAFCLEAQHYPDSPNKPNFPTTLLAPGEVYLQSTMYKFGSE</sequence>
<evidence type="ECO:0000256" key="9">
    <source>
        <dbReference type="ARBA" id="ARBA00022490"/>
    </source>
</evidence>
<dbReference type="GO" id="GO:0005737">
    <property type="term" value="C:cytoplasm"/>
    <property type="evidence" value="ECO:0007669"/>
    <property type="project" value="UniProtKB-SubCell"/>
</dbReference>
<evidence type="ECO:0000256" key="3">
    <source>
        <dbReference type="ARBA" id="ARBA00004496"/>
    </source>
</evidence>
<dbReference type="NCBIfam" id="NF008277">
    <property type="entry name" value="PRK11055.1"/>
    <property type="match status" value="1"/>
</dbReference>
<proteinExistence type="inferred from homology"/>
<gene>
    <name evidence="16" type="ORF">FSP39_024969</name>
</gene>
<evidence type="ECO:0000256" key="13">
    <source>
        <dbReference type="ARBA" id="ARBA00032729"/>
    </source>
</evidence>
<keyword evidence="9" id="KW-0963">Cytoplasm</keyword>
<keyword evidence="11" id="KW-0413">Isomerase</keyword>
<keyword evidence="10" id="KW-0597">Phosphoprotein</keyword>
<keyword evidence="17" id="KW-1185">Reference proteome</keyword>
<evidence type="ECO:0000256" key="8">
    <source>
        <dbReference type="ARBA" id="ARBA00021023"/>
    </source>
</evidence>
<comment type="subunit">
    <text evidence="6">Monomer.</text>
</comment>
<evidence type="ECO:0000256" key="12">
    <source>
        <dbReference type="ARBA" id="ARBA00023277"/>
    </source>
</evidence>
<evidence type="ECO:0000256" key="7">
    <source>
        <dbReference type="ARBA" id="ARBA00013185"/>
    </source>
</evidence>
<dbReference type="FunFam" id="2.70.98.10:FF:000003">
    <property type="entry name" value="Aldose 1-epimerase"/>
    <property type="match status" value="1"/>
</dbReference>
<dbReference type="GO" id="GO:0033499">
    <property type="term" value="P:galactose catabolic process via UDP-galactose, Leloir pathway"/>
    <property type="evidence" value="ECO:0007669"/>
    <property type="project" value="TreeGrafter"/>
</dbReference>
<keyword evidence="15" id="KW-0812">Transmembrane</keyword>
<comment type="catalytic activity">
    <reaction evidence="1">
        <text>alpha-D-glucose = beta-D-glucose</text>
        <dbReference type="Rhea" id="RHEA:10264"/>
        <dbReference type="ChEBI" id="CHEBI:15903"/>
        <dbReference type="ChEBI" id="CHEBI:17925"/>
        <dbReference type="EC" id="5.1.3.3"/>
    </reaction>
</comment>
<evidence type="ECO:0000313" key="17">
    <source>
        <dbReference type="Proteomes" id="UP001186944"/>
    </source>
</evidence>
<evidence type="ECO:0000256" key="14">
    <source>
        <dbReference type="ARBA" id="ARBA00045743"/>
    </source>
</evidence>